<organism evidence="11 12">
    <name type="scientific">Sulfurihydrogenibium yellowstonense SS-5</name>
    <dbReference type="NCBI Taxonomy" id="432331"/>
    <lineage>
        <taxon>Bacteria</taxon>
        <taxon>Pseudomonadati</taxon>
        <taxon>Aquificota</taxon>
        <taxon>Aquificia</taxon>
        <taxon>Aquificales</taxon>
        <taxon>Hydrogenothermaceae</taxon>
        <taxon>Sulfurihydrogenibium</taxon>
    </lineage>
</organism>
<accession>C4FJ65</accession>
<dbReference type="InterPro" id="IPR025121">
    <property type="entry name" value="GTPase_HflX_N"/>
</dbReference>
<dbReference type="InterPro" id="IPR027417">
    <property type="entry name" value="P-loop_NTPase"/>
</dbReference>
<dbReference type="PIRSF" id="PIRSF006809">
    <property type="entry name" value="GTP-binding_hflX_prd"/>
    <property type="match status" value="1"/>
</dbReference>
<evidence type="ECO:0000256" key="4">
    <source>
        <dbReference type="ARBA" id="ARBA00022842"/>
    </source>
</evidence>
<feature type="binding site" evidence="7">
    <location>
        <begin position="248"/>
        <end position="251"/>
    </location>
    <ligand>
        <name>GTP</name>
        <dbReference type="ChEBI" id="CHEBI:37565"/>
    </ligand>
</feature>
<evidence type="ECO:0000313" key="12">
    <source>
        <dbReference type="Proteomes" id="UP000005540"/>
    </source>
</evidence>
<evidence type="ECO:0000256" key="7">
    <source>
        <dbReference type="PIRSR" id="PIRSR006809-1"/>
    </source>
</evidence>
<feature type="domain" description="Hflx-type G" evidence="10">
    <location>
        <begin position="194"/>
        <end position="360"/>
    </location>
</feature>
<dbReference type="InterPro" id="IPR016496">
    <property type="entry name" value="GTPase_HflX"/>
</dbReference>
<dbReference type="NCBIfam" id="TIGR03156">
    <property type="entry name" value="GTP_HflX"/>
    <property type="match status" value="1"/>
</dbReference>
<comment type="subcellular location">
    <subcellularLocation>
        <location evidence="6">Cytoplasm</location>
    </subcellularLocation>
    <text evidence="6">May associate with membranes.</text>
</comment>
<dbReference type="HAMAP" id="MF_00900">
    <property type="entry name" value="GTPase_HflX"/>
    <property type="match status" value="1"/>
</dbReference>
<feature type="binding site" evidence="7">
    <location>
        <begin position="314"/>
        <end position="317"/>
    </location>
    <ligand>
        <name>GTP</name>
        <dbReference type="ChEBI" id="CHEBI:37565"/>
    </ligand>
</feature>
<dbReference type="NCBIfam" id="TIGR00231">
    <property type="entry name" value="small_GTP"/>
    <property type="match status" value="1"/>
</dbReference>
<dbReference type="Pfam" id="PF16360">
    <property type="entry name" value="GTP-bdg_M"/>
    <property type="match status" value="1"/>
</dbReference>
<dbReference type="GO" id="GO:0046872">
    <property type="term" value="F:metal ion binding"/>
    <property type="evidence" value="ECO:0007669"/>
    <property type="project" value="UniProtKB-KW"/>
</dbReference>
<evidence type="ECO:0000256" key="1">
    <source>
        <dbReference type="ARBA" id="ARBA00022490"/>
    </source>
</evidence>
<comment type="subunit">
    <text evidence="6">Monomer. Associates with the 50S ribosomal subunit.</text>
</comment>
<keyword evidence="9" id="KW-0175">Coiled coil</keyword>
<evidence type="ECO:0000256" key="8">
    <source>
        <dbReference type="PIRSR" id="PIRSR006809-2"/>
    </source>
</evidence>
<keyword evidence="3 6" id="KW-0547">Nucleotide-binding</keyword>
<dbReference type="RefSeq" id="WP_007546293.1">
    <property type="nucleotide sequence ID" value="NZ_ABZS01000044.1"/>
</dbReference>
<dbReference type="SUPFAM" id="SSF52540">
    <property type="entry name" value="P-loop containing nucleoside triphosphate hydrolases"/>
    <property type="match status" value="1"/>
</dbReference>
<dbReference type="InterPro" id="IPR005225">
    <property type="entry name" value="Small_GTP-bd"/>
</dbReference>
<dbReference type="EMBL" id="ABZS01000044">
    <property type="protein sequence ID" value="EEP60882.1"/>
    <property type="molecule type" value="Genomic_DNA"/>
</dbReference>
<dbReference type="GO" id="GO:0005737">
    <property type="term" value="C:cytoplasm"/>
    <property type="evidence" value="ECO:0007669"/>
    <property type="project" value="UniProtKB-SubCell"/>
</dbReference>
<dbReference type="InterPro" id="IPR030394">
    <property type="entry name" value="G_HFLX_dom"/>
</dbReference>
<dbReference type="PROSITE" id="PS51705">
    <property type="entry name" value="G_HFLX"/>
    <property type="match status" value="1"/>
</dbReference>
<dbReference type="GO" id="GO:0003924">
    <property type="term" value="F:GTPase activity"/>
    <property type="evidence" value="ECO:0007669"/>
    <property type="project" value="UniProtKB-UniRule"/>
</dbReference>
<feature type="binding site" evidence="7">
    <location>
        <begin position="225"/>
        <end position="229"/>
    </location>
    <ligand>
        <name>GTP</name>
        <dbReference type="ChEBI" id="CHEBI:37565"/>
    </ligand>
</feature>
<dbReference type="Gene3D" id="3.40.50.300">
    <property type="entry name" value="P-loop containing nucleotide triphosphate hydrolases"/>
    <property type="match status" value="1"/>
</dbReference>
<keyword evidence="12" id="KW-1185">Reference proteome</keyword>
<evidence type="ECO:0000259" key="10">
    <source>
        <dbReference type="PROSITE" id="PS51705"/>
    </source>
</evidence>
<proteinExistence type="inferred from homology"/>
<dbReference type="CDD" id="cd01878">
    <property type="entry name" value="HflX"/>
    <property type="match status" value="1"/>
</dbReference>
<keyword evidence="1 6" id="KW-0963">Cytoplasm</keyword>
<dbReference type="Pfam" id="PF13167">
    <property type="entry name" value="GTP-bdg_N"/>
    <property type="match status" value="1"/>
</dbReference>
<dbReference type="GO" id="GO:0043022">
    <property type="term" value="F:ribosome binding"/>
    <property type="evidence" value="ECO:0007669"/>
    <property type="project" value="TreeGrafter"/>
</dbReference>
<evidence type="ECO:0000313" key="11">
    <source>
        <dbReference type="EMBL" id="EEP60882.1"/>
    </source>
</evidence>
<reference evidence="11 12" key="1">
    <citation type="submission" date="2009-04" db="EMBL/GenBank/DDBJ databases">
        <authorList>
            <person name="Reysenbach A.-L."/>
            <person name="Heidelberg J.F."/>
            <person name="Nelson W.C."/>
        </authorList>
    </citation>
    <scope>NUCLEOTIDE SEQUENCE [LARGE SCALE GENOMIC DNA]</scope>
    <source>
        <strain evidence="11 12">SS-5</strain>
    </source>
</reference>
<comment type="cofactor">
    <cofactor evidence="8">
        <name>Mg(2+)</name>
        <dbReference type="ChEBI" id="CHEBI:18420"/>
    </cofactor>
</comment>
<dbReference type="AlphaFoldDB" id="C4FJ65"/>
<evidence type="ECO:0000256" key="3">
    <source>
        <dbReference type="ARBA" id="ARBA00022741"/>
    </source>
</evidence>
<dbReference type="PANTHER" id="PTHR10229:SF0">
    <property type="entry name" value="GTP-BINDING PROTEIN 6-RELATED"/>
    <property type="match status" value="1"/>
</dbReference>
<name>C4FJ65_9AQUI</name>
<feature type="coiled-coil region" evidence="9">
    <location>
        <begin position="159"/>
        <end position="189"/>
    </location>
</feature>
<keyword evidence="2 8" id="KW-0479">Metal-binding</keyword>
<dbReference type="Gene3D" id="6.10.250.2860">
    <property type="match status" value="1"/>
</dbReference>
<keyword evidence="5 6" id="KW-0342">GTP-binding</keyword>
<dbReference type="InterPro" id="IPR006073">
    <property type="entry name" value="GTP-bd"/>
</dbReference>
<dbReference type="FunFam" id="3.40.50.11060:FF:000001">
    <property type="entry name" value="GTPase HflX"/>
    <property type="match status" value="1"/>
</dbReference>
<feature type="binding site" evidence="8">
    <location>
        <position position="227"/>
    </location>
    <ligand>
        <name>Mg(2+)</name>
        <dbReference type="ChEBI" id="CHEBI:18420"/>
    </ligand>
</feature>
<sequence>MKAVIVAVNLNDKEEDFEYKIQELEGLVEAAGGTVVGKVYQKRESPDPAYFIGRGKVKEIAQLVEGIRGDTVVFNVNLSPVQISNLSKELNVEVLDRTDLILKIFLNNARTKQAKLQVELAYLQHQLPRVYGGKGKELSRIGGGMKTKGAGEKLGEIKTRTIKDRINKIKKQLKEIEKQREEQRKSREDNPNILKVSLVGYTNAGKSSLLKRLTKRDVFISDQLFATLDTKTSLIYFPDIEKKVLITDTVGFVEDMPSEIMDAFMTTLKEIEDADVILHVIDISDKNWMKKKTTVENVLKQLKLQDKPTITVFNKIDKVVPSKDLIEEDVMENTITISAEKGWNIDKLFDILKKYAKQKEEKHGVCILQNSQ</sequence>
<evidence type="ECO:0000256" key="9">
    <source>
        <dbReference type="SAM" id="Coils"/>
    </source>
</evidence>
<dbReference type="PANTHER" id="PTHR10229">
    <property type="entry name" value="GTP-BINDING PROTEIN HFLX"/>
    <property type="match status" value="1"/>
</dbReference>
<comment type="similarity">
    <text evidence="6">Belongs to the TRAFAC class OBG-HflX-like GTPase superfamily. HflX GTPase family.</text>
</comment>
<evidence type="ECO:0000256" key="5">
    <source>
        <dbReference type="ARBA" id="ARBA00023134"/>
    </source>
</evidence>
<feature type="binding site" evidence="8">
    <location>
        <position position="207"/>
    </location>
    <ligand>
        <name>Mg(2+)</name>
        <dbReference type="ChEBI" id="CHEBI:18420"/>
    </ligand>
</feature>
<dbReference type="InterPro" id="IPR042108">
    <property type="entry name" value="GTPase_HflX_N_sf"/>
</dbReference>
<protein>
    <recommendedName>
        <fullName evidence="6">GTPase HflX</fullName>
    </recommendedName>
    <alternativeName>
        <fullName evidence="6">GTP-binding protein HflX</fullName>
    </alternativeName>
</protein>
<dbReference type="Proteomes" id="UP000005540">
    <property type="component" value="Unassembled WGS sequence"/>
</dbReference>
<dbReference type="PRINTS" id="PR00326">
    <property type="entry name" value="GTP1OBG"/>
</dbReference>
<dbReference type="InterPro" id="IPR032305">
    <property type="entry name" value="GTP-bd_M"/>
</dbReference>
<comment type="function">
    <text evidence="6">GTPase that associates with the 50S ribosomal subunit and may have a role during protein synthesis or ribosome biogenesis.</text>
</comment>
<evidence type="ECO:0000256" key="6">
    <source>
        <dbReference type="HAMAP-Rule" id="MF_00900"/>
    </source>
</evidence>
<gene>
    <name evidence="6 11" type="primary">hflX</name>
    <name evidence="11" type="ORF">SULYE_0607</name>
</gene>
<keyword evidence="4 8" id="KW-0460">Magnesium</keyword>
<feature type="binding site" evidence="7">
    <location>
        <begin position="200"/>
        <end position="207"/>
    </location>
    <ligand>
        <name>GTP</name>
        <dbReference type="ChEBI" id="CHEBI:37565"/>
    </ligand>
</feature>
<evidence type="ECO:0000256" key="2">
    <source>
        <dbReference type="ARBA" id="ARBA00022723"/>
    </source>
</evidence>
<dbReference type="OrthoDB" id="9812272at2"/>
<dbReference type="Gene3D" id="3.40.50.11060">
    <property type="entry name" value="GTPase HflX, N-terminal domain"/>
    <property type="match status" value="1"/>
</dbReference>
<dbReference type="GO" id="GO:0005525">
    <property type="term" value="F:GTP binding"/>
    <property type="evidence" value="ECO:0007669"/>
    <property type="project" value="UniProtKB-UniRule"/>
</dbReference>
<dbReference type="Pfam" id="PF01926">
    <property type="entry name" value="MMR_HSR1"/>
    <property type="match status" value="1"/>
</dbReference>
<comment type="caution">
    <text evidence="11">The sequence shown here is derived from an EMBL/GenBank/DDBJ whole genome shotgun (WGS) entry which is preliminary data.</text>
</comment>